<evidence type="ECO:0008006" key="4">
    <source>
        <dbReference type="Google" id="ProtNLM"/>
    </source>
</evidence>
<accession>A0A9X0BY47</accession>
<gene>
    <name evidence="2" type="ORF">N7539_003722</name>
</gene>
<evidence type="ECO:0000313" key="3">
    <source>
        <dbReference type="Proteomes" id="UP001148312"/>
    </source>
</evidence>
<dbReference type="EMBL" id="JAPWDQ010000004">
    <property type="protein sequence ID" value="KAJ5488832.1"/>
    <property type="molecule type" value="Genomic_DNA"/>
</dbReference>
<dbReference type="GeneID" id="81623573"/>
<dbReference type="RefSeq" id="XP_056790865.1">
    <property type="nucleotide sequence ID" value="XM_056933324.1"/>
</dbReference>
<dbReference type="Pfam" id="PF11927">
    <property type="entry name" value="HODM_asu-like"/>
    <property type="match status" value="1"/>
</dbReference>
<organism evidence="2 3">
    <name type="scientific">Penicillium diatomitis</name>
    <dbReference type="NCBI Taxonomy" id="2819901"/>
    <lineage>
        <taxon>Eukaryota</taxon>
        <taxon>Fungi</taxon>
        <taxon>Dikarya</taxon>
        <taxon>Ascomycota</taxon>
        <taxon>Pezizomycotina</taxon>
        <taxon>Eurotiomycetes</taxon>
        <taxon>Eurotiomycetidae</taxon>
        <taxon>Eurotiales</taxon>
        <taxon>Aspergillaceae</taxon>
        <taxon>Penicillium</taxon>
    </lineage>
</organism>
<evidence type="ECO:0000313" key="2">
    <source>
        <dbReference type="EMBL" id="KAJ5488832.1"/>
    </source>
</evidence>
<dbReference type="InterPro" id="IPR021848">
    <property type="entry name" value="HODM_asu-like"/>
</dbReference>
<feature type="signal peptide" evidence="1">
    <location>
        <begin position="1"/>
        <end position="19"/>
    </location>
</feature>
<feature type="chain" id="PRO_5040931086" description="HRQ family protein 2" evidence="1">
    <location>
        <begin position="20"/>
        <end position="378"/>
    </location>
</feature>
<feature type="non-terminal residue" evidence="2">
    <location>
        <position position="1"/>
    </location>
</feature>
<keyword evidence="3" id="KW-1185">Reference proteome</keyword>
<sequence>GWAIFVVLVLVAIARYRDSSRNATASSEYSRKASTVVPDIIPAPNFNLNSIDPPVFRPFKPKYHLTMGKMLTETTGIETVDRNDLILFDNTYAERLCLRESLLQQYSTDVIGVTSETDMKIRLAVQELYSYLFATYLPKRYPKLFEVAGKELATHTHLKNQVTGNVFPMHIANSTPLRDALKTIAENVDEDFFILFPRRQEGTDEEIYILEAYAACFPSGFQPREKIGKKLADIHGPVPGYKQKLQKSMDRFFARLEPGRYVKRVNWGVTVDEELFSNFDKSKPAFEGTLQKISLEELNLDKTYLRCERQTLHRLPASGAIVFGFHTYIYPIQDIKAEGNGELLAQAIDGLEHGSVPEMFTYKGGGKWAGSVREYLRG</sequence>
<reference evidence="2" key="1">
    <citation type="submission" date="2022-12" db="EMBL/GenBank/DDBJ databases">
        <authorList>
            <person name="Petersen C."/>
        </authorList>
    </citation>
    <scope>NUCLEOTIDE SEQUENCE</scope>
    <source>
        <strain evidence="2">IBT 30728</strain>
    </source>
</reference>
<proteinExistence type="predicted"/>
<keyword evidence="1" id="KW-0732">Signal</keyword>
<dbReference type="Proteomes" id="UP001148312">
    <property type="component" value="Unassembled WGS sequence"/>
</dbReference>
<reference evidence="2" key="2">
    <citation type="journal article" date="2023" name="IMA Fungus">
        <title>Comparative genomic study of the Penicillium genus elucidates a diverse pangenome and 15 lateral gene transfer events.</title>
        <authorList>
            <person name="Petersen C."/>
            <person name="Sorensen T."/>
            <person name="Nielsen M.R."/>
            <person name="Sondergaard T.E."/>
            <person name="Sorensen J.L."/>
            <person name="Fitzpatrick D.A."/>
            <person name="Frisvad J.C."/>
            <person name="Nielsen K.L."/>
        </authorList>
    </citation>
    <scope>NUCLEOTIDE SEQUENCE</scope>
    <source>
        <strain evidence="2">IBT 30728</strain>
    </source>
</reference>
<comment type="caution">
    <text evidence="2">The sequence shown here is derived from an EMBL/GenBank/DDBJ whole genome shotgun (WGS) entry which is preliminary data.</text>
</comment>
<evidence type="ECO:0000256" key="1">
    <source>
        <dbReference type="SAM" id="SignalP"/>
    </source>
</evidence>
<name>A0A9X0BY47_9EURO</name>
<protein>
    <recommendedName>
        <fullName evidence="4">HRQ family protein 2</fullName>
    </recommendedName>
</protein>
<dbReference type="AlphaFoldDB" id="A0A9X0BY47"/>